<reference evidence="3 4" key="1">
    <citation type="submission" date="2012-06" db="EMBL/GenBank/DDBJ databases">
        <title>Complete genome of Terriglobus roseus DSM 18391.</title>
        <authorList>
            <consortium name="US DOE Joint Genome Institute (JGI-PGF)"/>
            <person name="Lucas S."/>
            <person name="Copeland A."/>
            <person name="Lapidus A."/>
            <person name="Glavina del Rio T."/>
            <person name="Dalin E."/>
            <person name="Tice H."/>
            <person name="Bruce D."/>
            <person name="Goodwin L."/>
            <person name="Pitluck S."/>
            <person name="Peters L."/>
            <person name="Mikhailova N."/>
            <person name="Munk A.C.C."/>
            <person name="Kyrpides N."/>
            <person name="Mavromatis K."/>
            <person name="Ivanova N."/>
            <person name="Brettin T."/>
            <person name="Detter J.C."/>
            <person name="Han C."/>
            <person name="Larimer F."/>
            <person name="Land M."/>
            <person name="Hauser L."/>
            <person name="Markowitz V."/>
            <person name="Cheng J.-F."/>
            <person name="Hugenholtz P."/>
            <person name="Woyke T."/>
            <person name="Wu D."/>
            <person name="Brambilla E."/>
            <person name="Klenk H.-P."/>
            <person name="Eisen J.A."/>
        </authorList>
    </citation>
    <scope>NUCLEOTIDE SEQUENCE [LARGE SCALE GENOMIC DNA]</scope>
    <source>
        <strain evidence="4">DSM 18391 / NRRL B-41598 / KBS 63</strain>
    </source>
</reference>
<dbReference type="Pfam" id="PF01757">
    <property type="entry name" value="Acyl_transf_3"/>
    <property type="match status" value="1"/>
</dbReference>
<protein>
    <submittedName>
        <fullName evidence="3">Putative acyltransferase</fullName>
    </submittedName>
</protein>
<feature type="domain" description="Acyltransferase 3" evidence="2">
    <location>
        <begin position="13"/>
        <end position="371"/>
    </location>
</feature>
<dbReference type="PANTHER" id="PTHR23028">
    <property type="entry name" value="ACETYLTRANSFERASE"/>
    <property type="match status" value="1"/>
</dbReference>
<accession>I3ZC07</accession>
<keyword evidence="3" id="KW-0012">Acyltransferase</keyword>
<feature type="transmembrane region" description="Helical" evidence="1">
    <location>
        <begin position="53"/>
        <end position="76"/>
    </location>
</feature>
<evidence type="ECO:0000313" key="3">
    <source>
        <dbReference type="EMBL" id="AFL86775.1"/>
    </source>
</evidence>
<feature type="transmembrane region" description="Helical" evidence="1">
    <location>
        <begin position="353"/>
        <end position="375"/>
    </location>
</feature>
<evidence type="ECO:0000313" key="4">
    <source>
        <dbReference type="Proteomes" id="UP000006056"/>
    </source>
</evidence>
<feature type="transmembrane region" description="Helical" evidence="1">
    <location>
        <begin position="219"/>
        <end position="237"/>
    </location>
</feature>
<dbReference type="InterPro" id="IPR050879">
    <property type="entry name" value="Acyltransferase_3"/>
</dbReference>
<keyword evidence="4" id="KW-1185">Reference proteome</keyword>
<keyword evidence="1" id="KW-0472">Membrane</keyword>
<dbReference type="KEGG" id="trs:Terro_0429"/>
<feature type="transmembrane region" description="Helical" evidence="1">
    <location>
        <begin position="17"/>
        <end position="33"/>
    </location>
</feature>
<feature type="transmembrane region" description="Helical" evidence="1">
    <location>
        <begin position="249"/>
        <end position="266"/>
    </location>
</feature>
<sequence>MVPVAAEATQRFDGVDVLRGISIVAVVLLHGYLRLFLEGHSARGLLPLPLFRLLFLNGGNGVTVFFAVSGFLITYTSLRRFGSLAAMRAKVFYRIRFARIAPLLLLVLAVLSGLHLAHASGFHVHTPGVTLPRALFSALTFHLNWLEARYGYLPANWDVMWSLSVEEMFYLFFPLVCVALLRARRGMLYFVGLAVLLMVLAPIARTAWAPTELYAEKSYLGGMGSIAMGCLAALVVTRLQRRRTVPSDVRLLMLAWMGAILMFVAAPPFPIGRWHKYLDVRDLDDSLLTFGTCVVMAALVLRNRAGRRWTAPLRWFGRHSYEVYLTHEFVVVWITMLALHVGTTYGRGLHYGVLAWIALMLLLSAPLGWLVAKFFSEPLNRRLRLQQG</sequence>
<proteinExistence type="predicted"/>
<keyword evidence="1" id="KW-1133">Transmembrane helix</keyword>
<dbReference type="HOGENOM" id="CLU_005679_1_0_0"/>
<dbReference type="OrthoDB" id="9767863at2"/>
<dbReference type="AlphaFoldDB" id="I3ZC07"/>
<dbReference type="GO" id="GO:0009103">
    <property type="term" value="P:lipopolysaccharide biosynthetic process"/>
    <property type="evidence" value="ECO:0007669"/>
    <property type="project" value="TreeGrafter"/>
</dbReference>
<dbReference type="InterPro" id="IPR002656">
    <property type="entry name" value="Acyl_transf_3_dom"/>
</dbReference>
<dbReference type="GO" id="GO:0016747">
    <property type="term" value="F:acyltransferase activity, transferring groups other than amino-acyl groups"/>
    <property type="evidence" value="ECO:0007669"/>
    <property type="project" value="InterPro"/>
</dbReference>
<organism evidence="3 4">
    <name type="scientific">Terriglobus roseus (strain DSM 18391 / NRRL B-41598 / KBS 63)</name>
    <dbReference type="NCBI Taxonomy" id="926566"/>
    <lineage>
        <taxon>Bacteria</taxon>
        <taxon>Pseudomonadati</taxon>
        <taxon>Acidobacteriota</taxon>
        <taxon>Terriglobia</taxon>
        <taxon>Terriglobales</taxon>
        <taxon>Acidobacteriaceae</taxon>
        <taxon>Terriglobus</taxon>
    </lineage>
</organism>
<dbReference type="EMBL" id="CP003379">
    <property type="protein sequence ID" value="AFL86775.1"/>
    <property type="molecule type" value="Genomic_DNA"/>
</dbReference>
<dbReference type="eggNOG" id="COG1835">
    <property type="taxonomic scope" value="Bacteria"/>
</dbReference>
<dbReference type="GO" id="GO:0016020">
    <property type="term" value="C:membrane"/>
    <property type="evidence" value="ECO:0007669"/>
    <property type="project" value="TreeGrafter"/>
</dbReference>
<evidence type="ECO:0000259" key="2">
    <source>
        <dbReference type="Pfam" id="PF01757"/>
    </source>
</evidence>
<keyword evidence="1" id="KW-0812">Transmembrane</keyword>
<evidence type="ECO:0000256" key="1">
    <source>
        <dbReference type="SAM" id="Phobius"/>
    </source>
</evidence>
<feature type="transmembrane region" description="Helical" evidence="1">
    <location>
        <begin position="159"/>
        <end position="181"/>
    </location>
</feature>
<feature type="transmembrane region" description="Helical" evidence="1">
    <location>
        <begin position="188"/>
        <end position="207"/>
    </location>
</feature>
<keyword evidence="3" id="KW-0808">Transferase</keyword>
<dbReference type="PANTHER" id="PTHR23028:SF53">
    <property type="entry name" value="ACYL_TRANSF_3 DOMAIN-CONTAINING PROTEIN"/>
    <property type="match status" value="1"/>
</dbReference>
<feature type="transmembrane region" description="Helical" evidence="1">
    <location>
        <begin position="286"/>
        <end position="302"/>
    </location>
</feature>
<dbReference type="STRING" id="926566.Terro_0429"/>
<gene>
    <name evidence="3" type="ordered locus">Terro_0429</name>
</gene>
<feature type="transmembrane region" description="Helical" evidence="1">
    <location>
        <begin position="97"/>
        <end position="117"/>
    </location>
</feature>
<name>I3ZC07_TERRK</name>
<dbReference type="Proteomes" id="UP000006056">
    <property type="component" value="Chromosome"/>
</dbReference>
<feature type="transmembrane region" description="Helical" evidence="1">
    <location>
        <begin position="323"/>
        <end position="341"/>
    </location>
</feature>